<feature type="compositionally biased region" description="Acidic residues" evidence="1">
    <location>
        <begin position="1"/>
        <end position="10"/>
    </location>
</feature>
<dbReference type="GO" id="GO:0004553">
    <property type="term" value="F:hydrolase activity, hydrolyzing O-glycosyl compounds"/>
    <property type="evidence" value="ECO:0007669"/>
    <property type="project" value="TreeGrafter"/>
</dbReference>
<organism evidence="3 4">
    <name type="scientific">Cellvibrio polysaccharolyticus</name>
    <dbReference type="NCBI Taxonomy" id="2082724"/>
    <lineage>
        <taxon>Bacteria</taxon>
        <taxon>Pseudomonadati</taxon>
        <taxon>Pseudomonadota</taxon>
        <taxon>Gammaproteobacteria</taxon>
        <taxon>Cellvibrionales</taxon>
        <taxon>Cellvibrionaceae</taxon>
        <taxon>Cellvibrio</taxon>
    </lineage>
</organism>
<evidence type="ECO:0000256" key="1">
    <source>
        <dbReference type="SAM" id="MobiDB-lite"/>
    </source>
</evidence>
<dbReference type="SUPFAM" id="SSF48208">
    <property type="entry name" value="Six-hairpin glycosidases"/>
    <property type="match status" value="1"/>
</dbReference>
<dbReference type="InterPro" id="IPR008928">
    <property type="entry name" value="6-hairpin_glycosidase_sf"/>
</dbReference>
<dbReference type="AlphaFoldDB" id="A0A928V2V4"/>
<sequence>MSNDGVDELYEPERIPSEQKHDVQTKKSSPFSQHSLELSPIGNCMVNALIDAEANWVWACAPRFDSDPIFSNQLSGVVPDEEQSQGLWAIDVQDKQSTRQFYERNTAVLHTIITDKHGAEVEIIDFCPRFKRHDRLYTPVSFCRVVKPIKGSVRLRFRIRPTIRYGECLAPSTFGSNHIRYVCSDTVLRLSTNCAVSHILQERTFRLEEEMAFFLGPDESFSTDIRLGVYEMLEKTVIYWQEWVRTLALPLDWQTEVIRAAIGLKLCVYEETGAIVAAMTTSIPEAPHSGRNWDYRFCWIRDAYYVVQALTRLGAVDILENYLKYLRNIVDLAEDGKIQPVYGIGYEAVLTETEASHLAGYRNMEPVRIGNLAYKQHQHDVYGQIILSAMHAFFDHRLLRPGTVKDFQALEVIGEKAFAVFDKPDAGLWEFRSRADIHTYSSVMCWAACDRLSKAAGKLDLKDRQNYWRQKAESIRETIDARAMAVTPGLYSSVFDQYEVDASLLQLIDLGYINPEDPRFLATLDAVERSLRRGHHMLRYAAPDDFGEPETAFNFCTFWLIEALHYAGRDDEACGLFQGMLNQRTASGLLSEDTSFEDGTLWGNFPQTYSLVGIINCAVLISRPWKEIR</sequence>
<feature type="domain" description="GH15-like" evidence="2">
    <location>
        <begin position="257"/>
        <end position="618"/>
    </location>
</feature>
<dbReference type="GO" id="GO:0005975">
    <property type="term" value="P:carbohydrate metabolic process"/>
    <property type="evidence" value="ECO:0007669"/>
    <property type="project" value="InterPro"/>
</dbReference>
<dbReference type="InterPro" id="IPR012341">
    <property type="entry name" value="6hp_glycosidase-like_sf"/>
</dbReference>
<dbReference type="Proteomes" id="UP000652567">
    <property type="component" value="Unassembled WGS sequence"/>
</dbReference>
<proteinExistence type="predicted"/>
<name>A0A928V2V4_9GAMM</name>
<evidence type="ECO:0000313" key="3">
    <source>
        <dbReference type="EMBL" id="MBE8717766.1"/>
    </source>
</evidence>
<dbReference type="RefSeq" id="WP_193909808.1">
    <property type="nucleotide sequence ID" value="NZ_PRDL01000001.1"/>
</dbReference>
<dbReference type="PANTHER" id="PTHR31616:SF0">
    <property type="entry name" value="GLUCAN 1,4-ALPHA-GLUCOSIDASE"/>
    <property type="match status" value="1"/>
</dbReference>
<evidence type="ECO:0000259" key="2">
    <source>
        <dbReference type="Pfam" id="PF00723"/>
    </source>
</evidence>
<dbReference type="EMBL" id="PRDL01000001">
    <property type="protein sequence ID" value="MBE8717766.1"/>
    <property type="molecule type" value="Genomic_DNA"/>
</dbReference>
<accession>A0A928V2V4</accession>
<feature type="region of interest" description="Disordered" evidence="1">
    <location>
        <begin position="1"/>
        <end position="31"/>
    </location>
</feature>
<dbReference type="Gene3D" id="1.50.10.10">
    <property type="match status" value="1"/>
</dbReference>
<protein>
    <submittedName>
        <fullName evidence="3">Glycoside hydrolase family 15 protein</fullName>
    </submittedName>
</protein>
<gene>
    <name evidence="3" type="ORF">C4F51_11285</name>
</gene>
<keyword evidence="4" id="KW-1185">Reference proteome</keyword>
<dbReference type="PANTHER" id="PTHR31616">
    <property type="entry name" value="TREHALASE"/>
    <property type="match status" value="1"/>
</dbReference>
<keyword evidence="3" id="KW-0378">Hydrolase</keyword>
<comment type="caution">
    <text evidence="3">The sequence shown here is derived from an EMBL/GenBank/DDBJ whole genome shotgun (WGS) entry which is preliminary data.</text>
</comment>
<evidence type="ECO:0000313" key="4">
    <source>
        <dbReference type="Proteomes" id="UP000652567"/>
    </source>
</evidence>
<reference evidence="3" key="1">
    <citation type="submission" date="2018-07" db="EMBL/GenBank/DDBJ databases">
        <title>Genome assembly of strain Ka43.</title>
        <authorList>
            <person name="Kukolya J."/>
            <person name="Nagy I."/>
            <person name="Horvath B."/>
            <person name="Toth A."/>
        </authorList>
    </citation>
    <scope>NUCLEOTIDE SEQUENCE</scope>
    <source>
        <strain evidence="3">KB43</strain>
    </source>
</reference>
<feature type="compositionally biased region" description="Basic and acidic residues" evidence="1">
    <location>
        <begin position="11"/>
        <end position="25"/>
    </location>
</feature>
<dbReference type="InterPro" id="IPR011613">
    <property type="entry name" value="GH15-like"/>
</dbReference>
<dbReference type="Pfam" id="PF00723">
    <property type="entry name" value="Glyco_hydro_15"/>
    <property type="match status" value="1"/>
</dbReference>